<keyword evidence="5" id="KW-1185">Reference proteome</keyword>
<dbReference type="SUPFAM" id="SSF53756">
    <property type="entry name" value="UDP-Glycosyltransferase/glycogen phosphorylase"/>
    <property type="match status" value="1"/>
</dbReference>
<dbReference type="FunFam" id="3.40.50.2000:FF:000009">
    <property type="entry name" value="Sterol 3-beta-glucosyltransferase UGT80A2"/>
    <property type="match status" value="1"/>
</dbReference>
<dbReference type="Proteomes" id="UP000037035">
    <property type="component" value="Unassembled WGS sequence"/>
</dbReference>
<dbReference type="Pfam" id="PF03033">
    <property type="entry name" value="Glyco_transf_28"/>
    <property type="match status" value="1"/>
</dbReference>
<evidence type="ECO:0000313" key="4">
    <source>
        <dbReference type="EMBL" id="KNZ63526.1"/>
    </source>
</evidence>
<keyword evidence="1" id="KW-0808">Transferase</keyword>
<dbReference type="GO" id="GO:0016125">
    <property type="term" value="P:sterol metabolic process"/>
    <property type="evidence" value="ECO:0007669"/>
    <property type="project" value="TreeGrafter"/>
</dbReference>
<dbReference type="PANTHER" id="PTHR48050">
    <property type="entry name" value="STEROL 3-BETA-GLUCOSYLTRANSFERASE"/>
    <property type="match status" value="1"/>
</dbReference>
<gene>
    <name evidence="4" type="ORF">VP01_1131g1</name>
</gene>
<feature type="compositionally biased region" description="Polar residues" evidence="2">
    <location>
        <begin position="595"/>
        <end position="607"/>
    </location>
</feature>
<dbReference type="GO" id="GO:0005975">
    <property type="term" value="P:carbohydrate metabolic process"/>
    <property type="evidence" value="ECO:0007669"/>
    <property type="project" value="InterPro"/>
</dbReference>
<dbReference type="EMBL" id="LAVV01001466">
    <property type="protein sequence ID" value="KNZ63526.1"/>
    <property type="molecule type" value="Genomic_DNA"/>
</dbReference>
<dbReference type="InterPro" id="IPR002213">
    <property type="entry name" value="UDP_glucos_trans"/>
</dbReference>
<evidence type="ECO:0000256" key="2">
    <source>
        <dbReference type="SAM" id="MobiDB-lite"/>
    </source>
</evidence>
<organism evidence="4 5">
    <name type="scientific">Puccinia sorghi</name>
    <dbReference type="NCBI Taxonomy" id="27349"/>
    <lineage>
        <taxon>Eukaryota</taxon>
        <taxon>Fungi</taxon>
        <taxon>Dikarya</taxon>
        <taxon>Basidiomycota</taxon>
        <taxon>Pucciniomycotina</taxon>
        <taxon>Pucciniomycetes</taxon>
        <taxon>Pucciniales</taxon>
        <taxon>Pucciniaceae</taxon>
        <taxon>Puccinia</taxon>
    </lineage>
</organism>
<name>A0A0L6VS44_9BASI</name>
<protein>
    <recommendedName>
        <fullName evidence="3">Glycosyltransferase family 28 N-terminal domain-containing protein</fullName>
    </recommendedName>
</protein>
<evidence type="ECO:0000259" key="3">
    <source>
        <dbReference type="Pfam" id="PF03033"/>
    </source>
</evidence>
<proteinExistence type="predicted"/>
<dbReference type="OrthoDB" id="10261837at2759"/>
<dbReference type="PANTHER" id="PTHR48050:SF25">
    <property type="entry name" value="STEROL 3-BETA-GLUCOSYLTRANSFERASE"/>
    <property type="match status" value="1"/>
</dbReference>
<accession>A0A0L6VS44</accession>
<evidence type="ECO:0000256" key="1">
    <source>
        <dbReference type="ARBA" id="ARBA00022679"/>
    </source>
</evidence>
<dbReference type="GO" id="GO:0016906">
    <property type="term" value="F:sterol 3-beta-glucosyltransferase activity"/>
    <property type="evidence" value="ECO:0007669"/>
    <property type="project" value="UniProtKB-ARBA"/>
</dbReference>
<dbReference type="STRING" id="27349.A0A0L6VS44"/>
<reference evidence="4 5" key="1">
    <citation type="submission" date="2015-08" db="EMBL/GenBank/DDBJ databases">
        <title>Next Generation Sequencing and Analysis of the Genome of Puccinia sorghi L Schw, the Causal Agent of Maize Common Rust.</title>
        <authorList>
            <person name="Rochi L."/>
            <person name="Burguener G."/>
            <person name="Darino M."/>
            <person name="Turjanski A."/>
            <person name="Kreff E."/>
            <person name="Dieguez M.J."/>
            <person name="Sacco F."/>
        </authorList>
    </citation>
    <scope>NUCLEOTIDE SEQUENCE [LARGE SCALE GENOMIC DNA]</scope>
    <source>
        <strain evidence="4 5">RO10H11247</strain>
    </source>
</reference>
<dbReference type="CDD" id="cd03784">
    <property type="entry name" value="GT1_Gtf-like"/>
    <property type="match status" value="1"/>
</dbReference>
<comment type="caution">
    <text evidence="4">The sequence shown here is derived from an EMBL/GenBank/DDBJ whole genome shotgun (WGS) entry which is preliminary data.</text>
</comment>
<dbReference type="VEuPathDB" id="FungiDB:VP01_1131g1"/>
<dbReference type="InterPro" id="IPR004276">
    <property type="entry name" value="GlycoTrans_28_N"/>
</dbReference>
<sequence length="631" mass="71192">MNCRSSPAMILLRCLGMMGVVGILLTLQAFALPGKRPADFKPGFSRPLKITCLTIGSRGDVQPFIALGLGLQQDGHTVTIATHLEFKQMIEDAGIAFKNIGGNPQELIKHCVEHGAFYDGLSGFFSPDFFIQGYTKVNYLGHRMTLAPNHVPLLFLQFRAWIDELLVTVPAACEGADLLIETPTAMMGIHVAERMKIPYFRAFTMPWTPTTQYPHPFAATPQQLGKYYNLISYHMFNYFVWKGIESKVNRWREDKLKLKPTSFAKLQTIRVPILYNFSEHIVPKPPDWDQWTHVTGYWFRDQQQKQDRKTVEESISPELRAFLHKAKAQHKKVIYIGFGSVIFPNAGEVQWKLERAVRKAGVWAVVSGGWSHMTMPRPEQDRESTQWDSAQDSPIHYVRAVPHEWLFSQVDATLTHGGAGTTAASLRAGIPTLIKPFFGELLACNNTSEGNCLIMTFPFEIWAKLVKQMGVGTHVKSFKVSELARALRTAVTDADQIHRAETIGKAIRQENGVRTAIMKIYQDMNHARRLMMLGMGKGEAEPVPKFPKEQVYFWLKSFIQRKRASIHYILLFILRALQYSSITKQSLGYPPASPHAQSQLSSTNPRNFSLSASNQTATILVTSSPKNHSVF</sequence>
<feature type="region of interest" description="Disordered" evidence="2">
    <location>
        <begin position="588"/>
        <end position="607"/>
    </location>
</feature>
<dbReference type="InterPro" id="IPR050426">
    <property type="entry name" value="Glycosyltransferase_28"/>
</dbReference>
<evidence type="ECO:0000313" key="5">
    <source>
        <dbReference type="Proteomes" id="UP000037035"/>
    </source>
</evidence>
<feature type="domain" description="Glycosyltransferase family 28 N-terminal" evidence="3">
    <location>
        <begin position="50"/>
        <end position="213"/>
    </location>
</feature>
<dbReference type="Gene3D" id="3.40.50.2000">
    <property type="entry name" value="Glycogen Phosphorylase B"/>
    <property type="match status" value="2"/>
</dbReference>
<dbReference type="AlphaFoldDB" id="A0A0L6VS44"/>